<organism evidence="10">
    <name type="scientific">Volvox carteri f. nagariensis</name>
    <dbReference type="NCBI Taxonomy" id="3068"/>
    <lineage>
        <taxon>Eukaryota</taxon>
        <taxon>Viridiplantae</taxon>
        <taxon>Chlorophyta</taxon>
        <taxon>core chlorophytes</taxon>
        <taxon>Chlorophyceae</taxon>
        <taxon>CS clade</taxon>
        <taxon>Chlamydomonadales</taxon>
        <taxon>Volvocaceae</taxon>
        <taxon>Volvox</taxon>
    </lineage>
</organism>
<keyword evidence="10" id="KW-1185">Reference proteome</keyword>
<dbReference type="PANTHER" id="PTHR22936:SF99">
    <property type="entry name" value="RHOMBOID-LIKE PROTEASE"/>
    <property type="match status" value="1"/>
</dbReference>
<feature type="domain" description="Peptidase S54 rhomboid" evidence="8">
    <location>
        <begin position="411"/>
        <end position="552"/>
    </location>
</feature>
<dbReference type="GO" id="GO:0006508">
    <property type="term" value="P:proteolysis"/>
    <property type="evidence" value="ECO:0007669"/>
    <property type="project" value="UniProtKB-KW"/>
</dbReference>
<feature type="compositionally biased region" description="Basic and acidic residues" evidence="7">
    <location>
        <begin position="1"/>
        <end position="15"/>
    </location>
</feature>
<keyword evidence="4 6" id="KW-1133">Transmembrane helix</keyword>
<dbReference type="InterPro" id="IPR035952">
    <property type="entry name" value="Rhomboid-like_sf"/>
</dbReference>
<feature type="transmembrane region" description="Helical" evidence="6">
    <location>
        <begin position="563"/>
        <end position="583"/>
    </location>
</feature>
<feature type="compositionally biased region" description="Polar residues" evidence="7">
    <location>
        <begin position="20"/>
        <end position="34"/>
    </location>
</feature>
<dbReference type="EMBL" id="GL378339">
    <property type="protein sequence ID" value="EFJ48541.1"/>
    <property type="molecule type" value="Genomic_DNA"/>
</dbReference>
<dbReference type="Gene3D" id="1.20.1540.10">
    <property type="entry name" value="Rhomboid-like"/>
    <property type="match status" value="1"/>
</dbReference>
<dbReference type="PANTHER" id="PTHR22936">
    <property type="entry name" value="RHOMBOID-RELATED"/>
    <property type="match status" value="1"/>
</dbReference>
<name>D8TVA4_VOLCA</name>
<dbReference type="Proteomes" id="UP000001058">
    <property type="component" value="Unassembled WGS sequence"/>
</dbReference>
<evidence type="ECO:0000313" key="9">
    <source>
        <dbReference type="EMBL" id="EFJ48541.1"/>
    </source>
</evidence>
<dbReference type="EC" id="3.4.21.105" evidence="6"/>
<dbReference type="KEGG" id="vcn:VOLCADRAFT_90873"/>
<keyword evidence="5 6" id="KW-0472">Membrane</keyword>
<feature type="region of interest" description="Disordered" evidence="7">
    <location>
        <begin position="1"/>
        <end position="34"/>
    </location>
</feature>
<dbReference type="GO" id="GO:0004252">
    <property type="term" value="F:serine-type endopeptidase activity"/>
    <property type="evidence" value="ECO:0007669"/>
    <property type="project" value="InterPro"/>
</dbReference>
<dbReference type="OrthoDB" id="418595at2759"/>
<comment type="subcellular location">
    <subcellularLocation>
        <location evidence="1 6">Membrane</location>
        <topology evidence="1 6">Multi-pass membrane protein</topology>
    </subcellularLocation>
</comment>
<keyword evidence="3 6" id="KW-0812">Transmembrane</keyword>
<dbReference type="InterPro" id="IPR002610">
    <property type="entry name" value="Peptidase_S54_rhomboid-like"/>
</dbReference>
<sequence>MASKNDRDPTGHPRGEPVLSGNTSVASDIQIDPTNQDLEALAPPCLAAGLSTALTDTWDVDVEGGASLSLRRFSSGGGGSRGGRFATGDAVRSSSSCGALWEVDETHRHSWGSYDGGGAGGSGYGNRYGNPYGADEGAEDAQRGSWGSDDAAGTVYGSYRCGGGAAVARSGGAPHAAEVPAAGPLAGSVVARQRWRRAVAAVGEVRRLHRSAQTLADKHSLPADRLFAALTLALQRHNWAQIMSPTHNPHRTLLRHYVDKKLAGQWGSWWERLEAEFIITGTIVFDWCTPARLGEHWPLFTGTFLLTAGLLFAFMAGQFPYFAALEAAAAAGGACSEQLAAAAGAGAAKDVADKWPAGTGKSWSACFLTAHSGPRFLGDVVLQAPGSEPATTFSDGFLRAWGGLYAPDVQRGQVYRWLTGPLLHITFRHAAANLALTAALGWQMEAKYGTVRVMTVWLAAVVGGELLSVAVEDPCRQLVGCSGGAFGLLGLFCADTLLHFSSLRRPILRCATIAVLLGFLVYTLAVQQGNMSSMAHVGGLLCGLLPALMVLPRLGSEHWEAAWPALGLLAVVVCFAVLPAWVYTRRLPAAVVQCLQQASRPAPALTR</sequence>
<evidence type="ECO:0000256" key="2">
    <source>
        <dbReference type="ARBA" id="ARBA00009045"/>
    </source>
</evidence>
<comment type="function">
    <text evidence="6">Serine protease involved in intramembrane proteolysis.</text>
</comment>
<comment type="caution">
    <text evidence="6">Lacks conserved residue(s) required for the propagation of feature annotation.</text>
</comment>
<feature type="transmembrane region" description="Helical" evidence="6">
    <location>
        <begin position="477"/>
        <end position="500"/>
    </location>
</feature>
<dbReference type="SUPFAM" id="SSF144091">
    <property type="entry name" value="Rhomboid-like"/>
    <property type="match status" value="1"/>
</dbReference>
<keyword evidence="6" id="KW-0378">Hydrolase</keyword>
<dbReference type="RefSeq" id="XP_002950340.1">
    <property type="nucleotide sequence ID" value="XM_002950294.1"/>
</dbReference>
<dbReference type="InParanoid" id="D8TVA4"/>
<dbReference type="AlphaFoldDB" id="D8TVA4"/>
<evidence type="ECO:0000256" key="5">
    <source>
        <dbReference type="ARBA" id="ARBA00023136"/>
    </source>
</evidence>
<feature type="transmembrane region" description="Helical" evidence="6">
    <location>
        <begin position="507"/>
        <end position="525"/>
    </location>
</feature>
<protein>
    <recommendedName>
        <fullName evidence="6">RHOMBOID-like protein</fullName>
        <ecNumber evidence="6">3.4.21.105</ecNumber>
    </recommendedName>
</protein>
<comment type="catalytic activity">
    <reaction evidence="6">
        <text>Cleaves type-1 transmembrane domains using a catalytic dyad composed of serine and histidine that are contributed by different transmembrane domains.</text>
        <dbReference type="EC" id="3.4.21.105"/>
    </reaction>
</comment>
<evidence type="ECO:0000256" key="7">
    <source>
        <dbReference type="SAM" id="MobiDB-lite"/>
    </source>
</evidence>
<feature type="transmembrane region" description="Helical" evidence="6">
    <location>
        <begin position="453"/>
        <end position="471"/>
    </location>
</feature>
<feature type="transmembrane region" description="Helical" evidence="6">
    <location>
        <begin position="531"/>
        <end position="551"/>
    </location>
</feature>
<dbReference type="STRING" id="3068.D8TVA4"/>
<evidence type="ECO:0000256" key="4">
    <source>
        <dbReference type="ARBA" id="ARBA00022989"/>
    </source>
</evidence>
<accession>D8TVA4</accession>
<evidence type="ECO:0000256" key="1">
    <source>
        <dbReference type="ARBA" id="ARBA00004141"/>
    </source>
</evidence>
<keyword evidence="6" id="KW-0645">Protease</keyword>
<evidence type="ECO:0000259" key="8">
    <source>
        <dbReference type="Pfam" id="PF01694"/>
    </source>
</evidence>
<keyword evidence="6" id="KW-0720">Serine protease</keyword>
<dbReference type="eggNOG" id="KOG2289">
    <property type="taxonomic scope" value="Eukaryota"/>
</dbReference>
<gene>
    <name evidence="9" type="ORF">VOLCADRAFT_90873</name>
</gene>
<evidence type="ECO:0000313" key="10">
    <source>
        <dbReference type="Proteomes" id="UP000001058"/>
    </source>
</evidence>
<evidence type="ECO:0000256" key="3">
    <source>
        <dbReference type="ARBA" id="ARBA00022692"/>
    </source>
</evidence>
<comment type="similarity">
    <text evidence="2 6">Belongs to the peptidase S54 family.</text>
</comment>
<dbReference type="Pfam" id="PF01694">
    <property type="entry name" value="Rhomboid"/>
    <property type="match status" value="1"/>
</dbReference>
<dbReference type="InterPro" id="IPR022764">
    <property type="entry name" value="Peptidase_S54_rhomboid_dom"/>
</dbReference>
<dbReference type="GO" id="GO:0016020">
    <property type="term" value="C:membrane"/>
    <property type="evidence" value="ECO:0007669"/>
    <property type="project" value="UniProtKB-SubCell"/>
</dbReference>
<evidence type="ECO:0000256" key="6">
    <source>
        <dbReference type="RuleBase" id="RU362115"/>
    </source>
</evidence>
<proteinExistence type="inferred from homology"/>
<dbReference type="GeneID" id="9617512"/>
<reference evidence="9 10" key="1">
    <citation type="journal article" date="2010" name="Science">
        <title>Genomic analysis of organismal complexity in the multicellular green alga Volvox carteri.</title>
        <authorList>
            <person name="Prochnik S.E."/>
            <person name="Umen J."/>
            <person name="Nedelcu A.M."/>
            <person name="Hallmann A."/>
            <person name="Miller S.M."/>
            <person name="Nishii I."/>
            <person name="Ferris P."/>
            <person name="Kuo A."/>
            <person name="Mitros T."/>
            <person name="Fritz-Laylin L.K."/>
            <person name="Hellsten U."/>
            <person name="Chapman J."/>
            <person name="Simakov O."/>
            <person name="Rensing S.A."/>
            <person name="Terry A."/>
            <person name="Pangilinan J."/>
            <person name="Kapitonov V."/>
            <person name="Jurka J."/>
            <person name="Salamov A."/>
            <person name="Shapiro H."/>
            <person name="Schmutz J."/>
            <person name="Grimwood J."/>
            <person name="Lindquist E."/>
            <person name="Lucas S."/>
            <person name="Grigoriev I.V."/>
            <person name="Schmitt R."/>
            <person name="Kirk D."/>
            <person name="Rokhsar D.S."/>
        </authorList>
    </citation>
    <scope>NUCLEOTIDE SEQUENCE [LARGE SCALE GENOMIC DNA]</scope>
    <source>
        <strain evidence="10">f. Nagariensis / Eve</strain>
    </source>
</reference>